<evidence type="ECO:0000256" key="5">
    <source>
        <dbReference type="ARBA" id="ARBA00023015"/>
    </source>
</evidence>
<dbReference type="Gene3D" id="2.40.50.140">
    <property type="entry name" value="Nucleic acid-binding proteins"/>
    <property type="match status" value="1"/>
</dbReference>
<dbReference type="PROSITE" id="PS50084">
    <property type="entry name" value="KH_TYPE_1"/>
    <property type="match status" value="1"/>
</dbReference>
<dbReference type="CDD" id="cd02134">
    <property type="entry name" value="KH-II_NusA_rpt1"/>
    <property type="match status" value="1"/>
</dbReference>
<keyword evidence="5 7" id="KW-0805">Transcription regulation</keyword>
<name>A0A0Q9YXS5_9GAMM</name>
<dbReference type="AlphaFoldDB" id="A0A0Q9YXS5"/>
<evidence type="ECO:0000256" key="4">
    <source>
        <dbReference type="ARBA" id="ARBA00022884"/>
    </source>
</evidence>
<dbReference type="Gene3D" id="3.30.1480.10">
    <property type="entry name" value="NusA, N-terminal domain"/>
    <property type="match status" value="1"/>
</dbReference>
<dbReference type="InterPro" id="IPR003029">
    <property type="entry name" value="S1_domain"/>
</dbReference>
<organism evidence="9">
    <name type="scientific">Candidatus Berkiella aquae</name>
    <dbReference type="NCBI Taxonomy" id="295108"/>
    <lineage>
        <taxon>Bacteria</taxon>
        <taxon>Pseudomonadati</taxon>
        <taxon>Pseudomonadota</taxon>
        <taxon>Gammaproteobacteria</taxon>
        <taxon>Candidatus Berkiellales</taxon>
        <taxon>Candidatus Berkiellaceae</taxon>
        <taxon>Candidatus Berkiella</taxon>
    </lineage>
</organism>
<comment type="caution">
    <text evidence="9">The sequence shown here is derived from an EMBL/GenBank/DDBJ whole genome shotgun (WGS) entry which is preliminary data.</text>
</comment>
<dbReference type="InterPro" id="IPR010214">
    <property type="entry name" value="Tscrpt_termin_fac_NusA_C_rpt"/>
</dbReference>
<dbReference type="NCBIfam" id="TIGR01954">
    <property type="entry name" value="nusA_Cterm_rpt"/>
    <property type="match status" value="2"/>
</dbReference>
<dbReference type="SUPFAM" id="SSF50249">
    <property type="entry name" value="Nucleic acid-binding proteins"/>
    <property type="match status" value="1"/>
</dbReference>
<reference evidence="9" key="1">
    <citation type="submission" date="2015-09" db="EMBL/GenBank/DDBJ databases">
        <title>Draft Genome Sequences of Two Novel Amoeba-resistant Intranuclear Bacteria, Candidatus Berkiella cookevillensis and Candidatus Berkiella aquae.</title>
        <authorList>
            <person name="Mehari Y.T."/>
            <person name="Arivett B.A."/>
            <person name="Farone A.L."/>
            <person name="Gunderson J.H."/>
            <person name="Farone M.B."/>
        </authorList>
    </citation>
    <scope>NUCLEOTIDE SEQUENCE [LARGE SCALE GENOMIC DNA]</scope>
    <source>
        <strain evidence="9">HT99</strain>
    </source>
</reference>
<dbReference type="FunFam" id="3.30.300.20:FF:000002">
    <property type="entry name" value="Transcription termination/antitermination protein NusA"/>
    <property type="match status" value="1"/>
</dbReference>
<dbReference type="GO" id="GO:0003700">
    <property type="term" value="F:DNA-binding transcription factor activity"/>
    <property type="evidence" value="ECO:0007669"/>
    <property type="project" value="InterPro"/>
</dbReference>
<keyword evidence="3 7" id="KW-0889">Transcription antitermination</keyword>
<comment type="subcellular location">
    <subcellularLocation>
        <location evidence="7">Cytoplasm</location>
    </subcellularLocation>
</comment>
<reference evidence="10" key="3">
    <citation type="submission" date="2021-06" db="EMBL/GenBank/DDBJ databases">
        <title>Genomic Description and Analysis of Intracellular Bacteria, Candidatus Berkiella cookevillensis and Candidatus Berkiella aquae.</title>
        <authorList>
            <person name="Kidane D.T."/>
            <person name="Mehari Y.T."/>
            <person name="Rice F.C."/>
            <person name="Arivett B.A."/>
            <person name="Farone A.L."/>
            <person name="Berk S.G."/>
            <person name="Farone M.B."/>
        </authorList>
    </citation>
    <scope>NUCLEOTIDE SEQUENCE</scope>
    <source>
        <strain evidence="10">HT99</strain>
    </source>
</reference>
<dbReference type="InterPro" id="IPR030842">
    <property type="entry name" value="TF_NusA_bacterial"/>
</dbReference>
<comment type="subunit">
    <text evidence="7">Monomer. Binds directly to the core enzyme of the DNA-dependent RNA polymerase and to nascent RNA.</text>
</comment>
<dbReference type="SMART" id="SM00316">
    <property type="entry name" value="S1"/>
    <property type="match status" value="1"/>
</dbReference>
<dbReference type="EMBL" id="LKAJ02000001">
    <property type="protein sequence ID" value="MCS5710549.1"/>
    <property type="molecule type" value="Genomic_DNA"/>
</dbReference>
<dbReference type="Pfam" id="PF00575">
    <property type="entry name" value="S1"/>
    <property type="match status" value="1"/>
</dbReference>
<gene>
    <name evidence="7 10" type="primary">nusA</name>
    <name evidence="10" type="ORF">HT99x_003845</name>
    <name evidence="9" type="ORF">HT99x_00949</name>
</gene>
<dbReference type="PANTHER" id="PTHR22648">
    <property type="entry name" value="TRANSCRIPTION TERMINATION FACTOR NUSA"/>
    <property type="match status" value="1"/>
</dbReference>
<dbReference type="GO" id="GO:0005829">
    <property type="term" value="C:cytosol"/>
    <property type="evidence" value="ECO:0007669"/>
    <property type="project" value="TreeGrafter"/>
</dbReference>
<comment type="function">
    <text evidence="7">Participates in both transcription termination and antitermination.</text>
</comment>
<evidence type="ECO:0000256" key="6">
    <source>
        <dbReference type="ARBA" id="ARBA00023163"/>
    </source>
</evidence>
<sequence>MNPEIRLVVDAVSNEKNVPKEIVFEALEAALESASKKRYGADWEFKVVINRITGDYETFRVWNVIDVTAPNEDGEVVGIMNEDAELTLEEAREKKADAQLGEQILEPVPSVEFGRIAAQTAKQVIMQRLRAAKRDQIADEYRARIGELVAGTVKKVTRENIIIELGNNAEALLRRSDMLPREIVRVGDRVRAYLQDVRADQRGPQLIISRTCPEMLIELFKIEVPEIGDGLIELKGAARDPGARAKIAVLAKDNRIDPIGACVGMRGARVQAVSSELGGERVDIVLWDDNPAQFVINAIAPAEVASIIIDDDARSMDVIVADEQLSAAIGRSGQNIRLASQLTGWELNVISQNQAQTRDQEEFEKLSEMFTQLLLVSPEIAANLIEAGFTSIEEIAYVPAQELMEVEGMDEALLAQLRERAKDSLLTKAIAEEERLSENAPASDLLEVEGMDKHLAYTLANKGIVTRDDLAELSVDDLLEVEGMDENRAAKLIMAARAHWFIEE</sequence>
<dbReference type="PROSITE" id="PS50126">
    <property type="entry name" value="S1"/>
    <property type="match status" value="1"/>
</dbReference>
<evidence type="ECO:0000313" key="11">
    <source>
        <dbReference type="Proteomes" id="UP000051497"/>
    </source>
</evidence>
<evidence type="ECO:0000259" key="8">
    <source>
        <dbReference type="PROSITE" id="PS50126"/>
    </source>
</evidence>
<keyword evidence="11" id="KW-1185">Reference proteome</keyword>
<dbReference type="Gene3D" id="1.10.150.20">
    <property type="entry name" value="5' to 3' exonuclease, C-terminal subdomain"/>
    <property type="match status" value="2"/>
</dbReference>
<dbReference type="FunFam" id="3.30.300.20:FF:000005">
    <property type="entry name" value="Transcription termination/antitermination protein NusA"/>
    <property type="match status" value="1"/>
</dbReference>
<dbReference type="GO" id="GO:0006353">
    <property type="term" value="P:DNA-templated transcription termination"/>
    <property type="evidence" value="ECO:0007669"/>
    <property type="project" value="UniProtKB-UniRule"/>
</dbReference>
<dbReference type="PANTHER" id="PTHR22648:SF0">
    <property type="entry name" value="TRANSCRIPTION TERMINATION_ANTITERMINATION PROTEIN NUSA"/>
    <property type="match status" value="1"/>
</dbReference>
<dbReference type="InterPro" id="IPR015946">
    <property type="entry name" value="KH_dom-like_a/b"/>
</dbReference>
<dbReference type="InterPro" id="IPR010213">
    <property type="entry name" value="TF_NusA"/>
</dbReference>
<dbReference type="InterPro" id="IPR013735">
    <property type="entry name" value="TF_NusA_N"/>
</dbReference>
<dbReference type="InterPro" id="IPR010995">
    <property type="entry name" value="DNA_repair_Rad51/TF_NusA_a-hlx"/>
</dbReference>
<dbReference type="SUPFAM" id="SSF54814">
    <property type="entry name" value="Prokaryotic type KH domain (KH-domain type II)"/>
    <property type="match status" value="2"/>
</dbReference>
<dbReference type="InterPro" id="IPR036555">
    <property type="entry name" value="NusA_N_sf"/>
</dbReference>
<dbReference type="GO" id="GO:0031564">
    <property type="term" value="P:transcription antitermination"/>
    <property type="evidence" value="ECO:0007669"/>
    <property type="project" value="UniProtKB-UniRule"/>
</dbReference>
<dbReference type="Proteomes" id="UP000051497">
    <property type="component" value="Unassembled WGS sequence"/>
</dbReference>
<dbReference type="NCBIfam" id="TIGR01953">
    <property type="entry name" value="NusA"/>
    <property type="match status" value="1"/>
</dbReference>
<dbReference type="Pfam" id="PF26594">
    <property type="entry name" value="KH_NusA_2nd"/>
    <property type="match status" value="1"/>
</dbReference>
<dbReference type="HAMAP" id="MF_00945_B">
    <property type="entry name" value="NusA_B"/>
    <property type="match status" value="1"/>
</dbReference>
<evidence type="ECO:0000256" key="1">
    <source>
        <dbReference type="ARBA" id="ARBA00022472"/>
    </source>
</evidence>
<protein>
    <recommendedName>
        <fullName evidence="7">Transcription termination/antitermination protein NusA</fullName>
    </recommendedName>
</protein>
<proteinExistence type="inferred from homology"/>
<dbReference type="EMBL" id="LKAJ01000003">
    <property type="protein sequence ID" value="KRG21758.1"/>
    <property type="molecule type" value="Genomic_DNA"/>
</dbReference>
<dbReference type="GO" id="GO:0003723">
    <property type="term" value="F:RNA binding"/>
    <property type="evidence" value="ECO:0007669"/>
    <property type="project" value="UniProtKB-UniRule"/>
</dbReference>
<dbReference type="PATRIC" id="fig|1590043.3.peg.955"/>
<keyword evidence="1 7" id="KW-0806">Transcription termination</keyword>
<dbReference type="Pfam" id="PF14520">
    <property type="entry name" value="HHH_5"/>
    <property type="match status" value="2"/>
</dbReference>
<dbReference type="RefSeq" id="WP_075065587.1">
    <property type="nucleotide sequence ID" value="NZ_LKAJ02000001.1"/>
</dbReference>
<dbReference type="CDD" id="cd22529">
    <property type="entry name" value="KH-II_NusA_rpt2"/>
    <property type="match status" value="1"/>
</dbReference>
<dbReference type="STRING" id="295108.HT99x_00949"/>
<keyword evidence="4 7" id="KW-0694">RNA-binding</keyword>
<dbReference type="Gene3D" id="3.30.300.20">
    <property type="match status" value="2"/>
</dbReference>
<dbReference type="SUPFAM" id="SSF47794">
    <property type="entry name" value="Rad51 N-terminal domain-like"/>
    <property type="match status" value="2"/>
</dbReference>
<dbReference type="CDD" id="cd04455">
    <property type="entry name" value="S1_NusA"/>
    <property type="match status" value="1"/>
</dbReference>
<comment type="similarity">
    <text evidence="7">Belongs to the NusA family.</text>
</comment>
<dbReference type="Pfam" id="PF13184">
    <property type="entry name" value="KH_NusA_1st"/>
    <property type="match status" value="1"/>
</dbReference>
<dbReference type="Pfam" id="PF08529">
    <property type="entry name" value="NusA_N"/>
    <property type="match status" value="1"/>
</dbReference>
<dbReference type="InterPro" id="IPR009019">
    <property type="entry name" value="KH_sf_prok-type"/>
</dbReference>
<accession>A0A0Q9YXS5</accession>
<dbReference type="InterPro" id="IPR058582">
    <property type="entry name" value="KH_NusA_2nd"/>
</dbReference>
<dbReference type="SUPFAM" id="SSF69705">
    <property type="entry name" value="Transcription factor NusA, N-terminal domain"/>
    <property type="match status" value="1"/>
</dbReference>
<dbReference type="InterPro" id="IPR025249">
    <property type="entry name" value="TF_NusA_KH_1st"/>
</dbReference>
<evidence type="ECO:0000256" key="3">
    <source>
        <dbReference type="ARBA" id="ARBA00022814"/>
    </source>
</evidence>
<dbReference type="OrthoDB" id="9807233at2"/>
<evidence type="ECO:0000256" key="7">
    <source>
        <dbReference type="HAMAP-Rule" id="MF_00945"/>
    </source>
</evidence>
<evidence type="ECO:0000313" key="9">
    <source>
        <dbReference type="EMBL" id="KRG21758.1"/>
    </source>
</evidence>
<evidence type="ECO:0000313" key="10">
    <source>
        <dbReference type="EMBL" id="MCS5710549.1"/>
    </source>
</evidence>
<keyword evidence="6 7" id="KW-0804">Transcription</keyword>
<dbReference type="GO" id="GO:0000166">
    <property type="term" value="F:nucleotide binding"/>
    <property type="evidence" value="ECO:0007669"/>
    <property type="project" value="InterPro"/>
</dbReference>
<feature type="domain" description="S1 motif" evidence="8">
    <location>
        <begin position="146"/>
        <end position="211"/>
    </location>
</feature>
<keyword evidence="2 7" id="KW-0963">Cytoplasm</keyword>
<reference evidence="10" key="2">
    <citation type="journal article" date="2016" name="Genome Announc.">
        <title>Draft Genome Sequences of Two Novel Amoeba-Resistant Intranuclear Bacteria, 'Candidatus Berkiella cookevillensis' and 'Candidatus Berkiella aquae'.</title>
        <authorList>
            <person name="Mehari Y.T."/>
            <person name="Arivett B.A."/>
            <person name="Farone A.L."/>
            <person name="Gunderson J.H."/>
            <person name="Farone M.B."/>
        </authorList>
    </citation>
    <scope>NUCLEOTIDE SEQUENCE</scope>
    <source>
        <strain evidence="10">HT99</strain>
    </source>
</reference>
<dbReference type="InterPro" id="IPR012340">
    <property type="entry name" value="NA-bd_OB-fold"/>
</dbReference>
<evidence type="ECO:0000256" key="2">
    <source>
        <dbReference type="ARBA" id="ARBA00022490"/>
    </source>
</evidence>